<dbReference type="AlphaFoldDB" id="A0A6J6MRU3"/>
<proteinExistence type="predicted"/>
<gene>
    <name evidence="1" type="ORF">UFOPK2295_01124</name>
</gene>
<sequence length="79" mass="9203">MGLSRVIVAQDIWDGELHGEIDVRRVQPYEALKQYICPGCNRDIPAGMGHMVTVPRDAPDLRRHWHKACWERRAPRSQR</sequence>
<organism evidence="1">
    <name type="scientific">freshwater metagenome</name>
    <dbReference type="NCBI Taxonomy" id="449393"/>
    <lineage>
        <taxon>unclassified sequences</taxon>
        <taxon>metagenomes</taxon>
        <taxon>ecological metagenomes</taxon>
    </lineage>
</organism>
<dbReference type="EMBL" id="CAEZWV010000023">
    <property type="protein sequence ID" value="CAB4676289.1"/>
    <property type="molecule type" value="Genomic_DNA"/>
</dbReference>
<protein>
    <submittedName>
        <fullName evidence="1">Unannotated protein</fullName>
    </submittedName>
</protein>
<reference evidence="1" key="1">
    <citation type="submission" date="2020-05" db="EMBL/GenBank/DDBJ databases">
        <authorList>
            <person name="Chiriac C."/>
            <person name="Salcher M."/>
            <person name="Ghai R."/>
            <person name="Kavagutti S V."/>
        </authorList>
    </citation>
    <scope>NUCLEOTIDE SEQUENCE</scope>
</reference>
<name>A0A6J6MRU3_9ZZZZ</name>
<evidence type="ECO:0000313" key="1">
    <source>
        <dbReference type="EMBL" id="CAB4676289.1"/>
    </source>
</evidence>
<accession>A0A6J6MRU3</accession>